<reference evidence="1 2" key="1">
    <citation type="submission" date="2019-09" db="EMBL/GenBank/DDBJ databases">
        <title>Draft genome sequence of Pseudomonas brenneri CCUG 51514(T).</title>
        <authorList>
            <person name="Tunovic T."/>
            <person name="Pineiro-Iglesias B."/>
            <person name="Unosson C."/>
            <person name="Inganas E."/>
            <person name="Ohlen M."/>
            <person name="Cardew S."/>
            <person name="Jensie-Markopoulos S."/>
            <person name="Salva-Serra F."/>
            <person name="Jaen-Luchoro D."/>
            <person name="Svensson-Stadler L."/>
            <person name="Chun J."/>
            <person name="Moore E."/>
        </authorList>
    </citation>
    <scope>NUCLEOTIDE SEQUENCE [LARGE SCALE GENOMIC DNA]</scope>
    <source>
        <strain evidence="1 2">CCUG 51514</strain>
    </source>
</reference>
<protein>
    <submittedName>
        <fullName evidence="1">Uncharacterized protein</fullName>
    </submittedName>
</protein>
<name>A0A5B2USH7_9PSED</name>
<dbReference type="OrthoDB" id="6891610at2"/>
<sequence>MRAFWLVSIISSDRNSWESEMIRQSANMKLAHFNVRFADGTDYTDALYANGHHQLEIVVEVIKEVVGRFNTWGNVPLTDSERASVEIVPVPTASDESKAVGWICDTEKNKYDPGLWNRTGEDLSERVPRSVVADPRIEIVKRYIRVEENASLEPMQFMATIILDGENVTNSYSEWPTDFQSSVFVAPVLPPELLSTELTETVDYNAFNVVNKLDVDVYYWSGVNGLRFVDNYGLIEPLFVPNEGLMFQTSYGFSGIFKGGVFKNPAALYWYLDTVHQQLPDIEPGSNPVIRRINASIMCAAKLTTTIPELPHLDSKSNWRLRDNFGTLHIFKIVPYESGNRLSIVPVPLKRKVHFFRITLPNGQDSTNALYANSRHQCKVSIEVVVERETVDGGWEAVPLTPEEKASVTVTAYSADVNQPLPLGWACDTNKNIYEIGLWERSAEPAGEQGPQRHADSPASIEVIDRYMRLLAGSSVESRRFMAKIVVGGKVYTTNFKDGSSDFNSWLHISPQRPYRVKVADLRQTRDDPFWDGVWKIDIDVYYWLPPSGLRFVSQSGLDAPLQVSHEGDYFHTSFCQRSGRVYRKVGVVVSKNIPGLRLRYNDIHRDAPGHWDNPYIEFNRVNTIMRAVWFSTERPISQGNAGTPWRLIDNYGCEHSFVIREDWNTILLADYEN</sequence>
<dbReference type="AlphaFoldDB" id="A0A5B2USH7"/>
<evidence type="ECO:0000313" key="1">
    <source>
        <dbReference type="EMBL" id="KAA2229726.1"/>
    </source>
</evidence>
<comment type="caution">
    <text evidence="1">The sequence shown here is derived from an EMBL/GenBank/DDBJ whole genome shotgun (WGS) entry which is preliminary data.</text>
</comment>
<accession>A0A5B2USH7</accession>
<dbReference type="RefSeq" id="WP_139115732.1">
    <property type="nucleotide sequence ID" value="NZ_BMNU01000002.1"/>
</dbReference>
<organism evidence="1 2">
    <name type="scientific">Pseudomonas brenneri</name>
    <dbReference type="NCBI Taxonomy" id="129817"/>
    <lineage>
        <taxon>Bacteria</taxon>
        <taxon>Pseudomonadati</taxon>
        <taxon>Pseudomonadota</taxon>
        <taxon>Gammaproteobacteria</taxon>
        <taxon>Pseudomonadales</taxon>
        <taxon>Pseudomonadaceae</taxon>
        <taxon>Pseudomonas</taxon>
    </lineage>
</organism>
<proteinExistence type="predicted"/>
<evidence type="ECO:0000313" key="2">
    <source>
        <dbReference type="Proteomes" id="UP000325296"/>
    </source>
</evidence>
<gene>
    <name evidence="1" type="ORF">F1720_15015</name>
</gene>
<dbReference type="EMBL" id="VUOL01000007">
    <property type="protein sequence ID" value="KAA2229726.1"/>
    <property type="molecule type" value="Genomic_DNA"/>
</dbReference>
<dbReference type="Proteomes" id="UP000325296">
    <property type="component" value="Unassembled WGS sequence"/>
</dbReference>